<organism evidence="1 2">
    <name type="scientific">Zopfia rhizophila CBS 207.26</name>
    <dbReference type="NCBI Taxonomy" id="1314779"/>
    <lineage>
        <taxon>Eukaryota</taxon>
        <taxon>Fungi</taxon>
        <taxon>Dikarya</taxon>
        <taxon>Ascomycota</taxon>
        <taxon>Pezizomycotina</taxon>
        <taxon>Dothideomycetes</taxon>
        <taxon>Dothideomycetes incertae sedis</taxon>
        <taxon>Zopfiaceae</taxon>
        <taxon>Zopfia</taxon>
    </lineage>
</organism>
<evidence type="ECO:0000313" key="1">
    <source>
        <dbReference type="EMBL" id="KAF2180666.1"/>
    </source>
</evidence>
<dbReference type="Proteomes" id="UP000800200">
    <property type="component" value="Unassembled WGS sequence"/>
</dbReference>
<keyword evidence="2" id="KW-1185">Reference proteome</keyword>
<evidence type="ECO:0000313" key="2">
    <source>
        <dbReference type="Proteomes" id="UP000800200"/>
    </source>
</evidence>
<evidence type="ECO:0008006" key="3">
    <source>
        <dbReference type="Google" id="ProtNLM"/>
    </source>
</evidence>
<dbReference type="OrthoDB" id="19923at2759"/>
<feature type="non-terminal residue" evidence="1">
    <location>
        <position position="252"/>
    </location>
</feature>
<sequence>MEPLSVTASIVGILAAAAKVVEILGPAISRLKEAQPSAKAICSEINNSITILSALQKLFDNPDVVPQTRKDLIQLDQLIATFTDGVLLYSELEALVLQLGTATDTWRSRIQWARKEKDFASLLLKMQYFKSSITAILNILQYNSDIEAARSQTELSSVIISMLESDRDLARRLTTTITTPIRYFDFERDLEASRVYRQATRDTVDFSFRSSAVGSHAWSTLSDVSLSDISTISVVGLPVYQKDITNSYHYQF</sequence>
<dbReference type="AlphaFoldDB" id="A0A6A6DSM9"/>
<gene>
    <name evidence="1" type="ORF">K469DRAFT_458159</name>
</gene>
<name>A0A6A6DSM9_9PEZI</name>
<reference evidence="1" key="1">
    <citation type="journal article" date="2020" name="Stud. Mycol.">
        <title>101 Dothideomycetes genomes: a test case for predicting lifestyles and emergence of pathogens.</title>
        <authorList>
            <person name="Haridas S."/>
            <person name="Albert R."/>
            <person name="Binder M."/>
            <person name="Bloem J."/>
            <person name="Labutti K."/>
            <person name="Salamov A."/>
            <person name="Andreopoulos B."/>
            <person name="Baker S."/>
            <person name="Barry K."/>
            <person name="Bills G."/>
            <person name="Bluhm B."/>
            <person name="Cannon C."/>
            <person name="Castanera R."/>
            <person name="Culley D."/>
            <person name="Daum C."/>
            <person name="Ezra D."/>
            <person name="Gonzalez J."/>
            <person name="Henrissat B."/>
            <person name="Kuo A."/>
            <person name="Liang C."/>
            <person name="Lipzen A."/>
            <person name="Lutzoni F."/>
            <person name="Magnuson J."/>
            <person name="Mondo S."/>
            <person name="Nolan M."/>
            <person name="Ohm R."/>
            <person name="Pangilinan J."/>
            <person name="Park H.-J."/>
            <person name="Ramirez L."/>
            <person name="Alfaro M."/>
            <person name="Sun H."/>
            <person name="Tritt A."/>
            <person name="Yoshinaga Y."/>
            <person name="Zwiers L.-H."/>
            <person name="Turgeon B."/>
            <person name="Goodwin S."/>
            <person name="Spatafora J."/>
            <person name="Crous P."/>
            <person name="Grigoriev I."/>
        </authorList>
    </citation>
    <scope>NUCLEOTIDE SEQUENCE</scope>
    <source>
        <strain evidence="1">CBS 207.26</strain>
    </source>
</reference>
<proteinExistence type="predicted"/>
<protein>
    <recommendedName>
        <fullName evidence="3">Fungal N-terminal domain-containing protein</fullName>
    </recommendedName>
</protein>
<dbReference type="EMBL" id="ML994657">
    <property type="protein sequence ID" value="KAF2180666.1"/>
    <property type="molecule type" value="Genomic_DNA"/>
</dbReference>
<accession>A0A6A6DSM9</accession>